<dbReference type="CDD" id="cd10017">
    <property type="entry name" value="B3_DNA"/>
    <property type="match status" value="1"/>
</dbReference>
<keyword evidence="9" id="KW-1185">Reference proteome</keyword>
<dbReference type="PANTHER" id="PTHR34397:SF14">
    <property type="entry name" value="OS05G0233000 PROTEIN"/>
    <property type="match status" value="1"/>
</dbReference>
<sequence length="454" mass="49925">MTITPLGTAAPPKKCKIKTIAALMGGSAGGAMDTRNQEKAGNSARPGGPRQEPKGAVQAALVLRLPLPLRDQEPEKPKRRRDAISGMFWVSKKPRSAVAAARERGNVIAEANRAATEAISSAVVQDTAVDMDGGIGRVVDVKDEQKLRSCMLAARVHGLGWLRQASEVAVVDIALPSRRAKKPVKRDHHQIIEEVSTQIKRSCSASALAVCSAPSRGRRCRKMAKHSDGKTKIQPFMRLSPELQCLGLANVTPIISKILTSTDCNLNAHRLLLPREPILASPLMSMLTEEELKEVNRGGKEDGVRLELLDQHGRSYQMILKFLKSDKEYRLIGEWTTFVKCNGMCKGDLVDLWASRSDGRLLLMLLHQHHAMEGKNSEETRAAEAKEVEWVPEKTEAARCVGEEQTSADMEVAERVEEWTLDEMEAAEGLLALSHFKGGTKLEQILRGVMLLNF</sequence>
<evidence type="ECO:0000256" key="2">
    <source>
        <dbReference type="ARBA" id="ARBA00023015"/>
    </source>
</evidence>
<organism evidence="8 9">
    <name type="scientific">Urochloa decumbens</name>
    <dbReference type="NCBI Taxonomy" id="240449"/>
    <lineage>
        <taxon>Eukaryota</taxon>
        <taxon>Viridiplantae</taxon>
        <taxon>Streptophyta</taxon>
        <taxon>Embryophyta</taxon>
        <taxon>Tracheophyta</taxon>
        <taxon>Spermatophyta</taxon>
        <taxon>Magnoliopsida</taxon>
        <taxon>Liliopsida</taxon>
        <taxon>Poales</taxon>
        <taxon>Poaceae</taxon>
        <taxon>PACMAD clade</taxon>
        <taxon>Panicoideae</taxon>
        <taxon>Panicodae</taxon>
        <taxon>Paniceae</taxon>
        <taxon>Melinidinae</taxon>
        <taxon>Urochloa</taxon>
    </lineage>
</organism>
<keyword evidence="3" id="KW-0238">DNA-binding</keyword>
<name>A0ABC8VTV8_9POAL</name>
<evidence type="ECO:0000259" key="7">
    <source>
        <dbReference type="PROSITE" id="PS50863"/>
    </source>
</evidence>
<keyword evidence="5" id="KW-0539">Nucleus</keyword>
<dbReference type="PANTHER" id="PTHR34397">
    <property type="entry name" value="OS05G0237600 PROTEIN"/>
    <property type="match status" value="1"/>
</dbReference>
<accession>A0ABC8VTV8</accession>
<keyword evidence="2" id="KW-0805">Transcription regulation</keyword>
<keyword evidence="4" id="KW-0804">Transcription</keyword>
<dbReference type="PROSITE" id="PS50863">
    <property type="entry name" value="B3"/>
    <property type="match status" value="1"/>
</dbReference>
<dbReference type="EMBL" id="OZ075120">
    <property type="protein sequence ID" value="CAL4896326.1"/>
    <property type="molecule type" value="Genomic_DNA"/>
</dbReference>
<feature type="region of interest" description="Disordered" evidence="6">
    <location>
        <begin position="26"/>
        <end position="56"/>
    </location>
</feature>
<feature type="domain" description="TF-B3" evidence="7">
    <location>
        <begin position="256"/>
        <end position="369"/>
    </location>
</feature>
<evidence type="ECO:0000313" key="9">
    <source>
        <dbReference type="Proteomes" id="UP001497457"/>
    </source>
</evidence>
<dbReference type="InterPro" id="IPR015300">
    <property type="entry name" value="DNA-bd_pseudobarrel_sf"/>
</dbReference>
<evidence type="ECO:0000256" key="1">
    <source>
        <dbReference type="ARBA" id="ARBA00004123"/>
    </source>
</evidence>
<dbReference type="Proteomes" id="UP001497457">
    <property type="component" value="Chromosome 10rd"/>
</dbReference>
<dbReference type="GO" id="GO:0005634">
    <property type="term" value="C:nucleus"/>
    <property type="evidence" value="ECO:0007669"/>
    <property type="project" value="UniProtKB-SubCell"/>
</dbReference>
<proteinExistence type="predicted"/>
<dbReference type="Pfam" id="PF03754">
    <property type="entry name" value="At2g31720-like"/>
    <property type="match status" value="1"/>
</dbReference>
<evidence type="ECO:0000256" key="5">
    <source>
        <dbReference type="ARBA" id="ARBA00023242"/>
    </source>
</evidence>
<dbReference type="Gene3D" id="2.40.330.10">
    <property type="entry name" value="DNA-binding pseudobarrel domain"/>
    <property type="match status" value="1"/>
</dbReference>
<reference evidence="8" key="1">
    <citation type="submission" date="2024-10" db="EMBL/GenBank/DDBJ databases">
        <authorList>
            <person name="Ryan C."/>
        </authorList>
    </citation>
    <scope>NUCLEOTIDE SEQUENCE [LARGE SCALE GENOMIC DNA]</scope>
</reference>
<protein>
    <recommendedName>
        <fullName evidence="7">TF-B3 domain-containing protein</fullName>
    </recommendedName>
</protein>
<dbReference type="InterPro" id="IPR003340">
    <property type="entry name" value="B3_DNA-bd"/>
</dbReference>
<evidence type="ECO:0000256" key="3">
    <source>
        <dbReference type="ARBA" id="ARBA00023125"/>
    </source>
</evidence>
<gene>
    <name evidence="8" type="ORF">URODEC1_LOCUS6576</name>
</gene>
<comment type="subcellular location">
    <subcellularLocation>
        <location evidence="1">Nucleus</location>
    </subcellularLocation>
</comment>
<dbReference type="InterPro" id="IPR005508">
    <property type="entry name" value="At2g31720-like"/>
</dbReference>
<dbReference type="GO" id="GO:0003677">
    <property type="term" value="F:DNA binding"/>
    <property type="evidence" value="ECO:0007669"/>
    <property type="project" value="UniProtKB-KW"/>
</dbReference>
<dbReference type="SUPFAM" id="SSF101936">
    <property type="entry name" value="DNA-binding pseudobarrel domain"/>
    <property type="match status" value="1"/>
</dbReference>
<evidence type="ECO:0000256" key="4">
    <source>
        <dbReference type="ARBA" id="ARBA00023163"/>
    </source>
</evidence>
<dbReference type="AlphaFoldDB" id="A0ABC8VTV8"/>
<evidence type="ECO:0000313" key="8">
    <source>
        <dbReference type="EMBL" id="CAL4896326.1"/>
    </source>
</evidence>
<evidence type="ECO:0000256" key="6">
    <source>
        <dbReference type="SAM" id="MobiDB-lite"/>
    </source>
</evidence>